<keyword evidence="2" id="KW-0813">Transport</keyword>
<evidence type="ECO:0000256" key="6">
    <source>
        <dbReference type="ARBA" id="ARBA00023136"/>
    </source>
</evidence>
<dbReference type="InterPro" id="IPR000515">
    <property type="entry name" value="MetI-like"/>
</dbReference>
<dbReference type="AlphaFoldDB" id="X1VZQ4"/>
<name>X1VZQ4_9ZZZZ</name>
<keyword evidence="6 7" id="KW-0472">Membrane</keyword>
<feature type="transmembrane region" description="Helical" evidence="7">
    <location>
        <begin position="86"/>
        <end position="112"/>
    </location>
</feature>
<dbReference type="PANTHER" id="PTHR43163:SF6">
    <property type="entry name" value="DIPEPTIDE TRANSPORT SYSTEM PERMEASE PROTEIN DPPB-RELATED"/>
    <property type="match status" value="1"/>
</dbReference>
<feature type="domain" description="ABC transmembrane type-1" evidence="8">
    <location>
        <begin position="1"/>
        <end position="155"/>
    </location>
</feature>
<organism evidence="9">
    <name type="scientific">marine sediment metagenome</name>
    <dbReference type="NCBI Taxonomy" id="412755"/>
    <lineage>
        <taxon>unclassified sequences</taxon>
        <taxon>metagenomes</taxon>
        <taxon>ecological metagenomes</taxon>
    </lineage>
</organism>
<evidence type="ECO:0000256" key="5">
    <source>
        <dbReference type="ARBA" id="ARBA00022989"/>
    </source>
</evidence>
<dbReference type="SUPFAM" id="SSF161098">
    <property type="entry name" value="MetI-like"/>
    <property type="match status" value="1"/>
</dbReference>
<evidence type="ECO:0000256" key="2">
    <source>
        <dbReference type="ARBA" id="ARBA00022448"/>
    </source>
</evidence>
<dbReference type="CDD" id="cd06261">
    <property type="entry name" value="TM_PBP2"/>
    <property type="match status" value="1"/>
</dbReference>
<feature type="transmembrane region" description="Helical" evidence="7">
    <location>
        <begin position="132"/>
        <end position="158"/>
    </location>
</feature>
<dbReference type="EMBL" id="BARW01037885">
    <property type="protein sequence ID" value="GAJ18860.1"/>
    <property type="molecule type" value="Genomic_DNA"/>
</dbReference>
<dbReference type="PROSITE" id="PS50928">
    <property type="entry name" value="ABC_TM1"/>
    <property type="match status" value="1"/>
</dbReference>
<sequence length="165" mass="18696">MVIVFPSIWWGYMPPIMLIPFVENPLGNLRMFIIPAIVMGMAMSGMTMRMTRTMMLEVLRQDYIRTAWAKGLKERVVITRHALKNALIPVITIVGIQVPVLIGGTVIIEQIFMLPGMGRLIISALLQRDYQLISGVMLIFSVALVLINLTVDLTYAYLDPRVKYE</sequence>
<evidence type="ECO:0000313" key="9">
    <source>
        <dbReference type="EMBL" id="GAJ18860.1"/>
    </source>
</evidence>
<keyword evidence="3" id="KW-1003">Cell membrane</keyword>
<evidence type="ECO:0000256" key="4">
    <source>
        <dbReference type="ARBA" id="ARBA00022692"/>
    </source>
</evidence>
<dbReference type="Pfam" id="PF00528">
    <property type="entry name" value="BPD_transp_1"/>
    <property type="match status" value="1"/>
</dbReference>
<accession>X1VZQ4</accession>
<evidence type="ECO:0000256" key="7">
    <source>
        <dbReference type="SAM" id="Phobius"/>
    </source>
</evidence>
<gene>
    <name evidence="9" type="ORF">S12H4_58359</name>
</gene>
<keyword evidence="4 7" id="KW-0812">Transmembrane</keyword>
<proteinExistence type="predicted"/>
<dbReference type="PANTHER" id="PTHR43163">
    <property type="entry name" value="DIPEPTIDE TRANSPORT SYSTEM PERMEASE PROTEIN DPPB-RELATED"/>
    <property type="match status" value="1"/>
</dbReference>
<dbReference type="Gene3D" id="1.10.3720.10">
    <property type="entry name" value="MetI-like"/>
    <property type="match status" value="1"/>
</dbReference>
<dbReference type="GO" id="GO:0055085">
    <property type="term" value="P:transmembrane transport"/>
    <property type="evidence" value="ECO:0007669"/>
    <property type="project" value="InterPro"/>
</dbReference>
<evidence type="ECO:0000256" key="1">
    <source>
        <dbReference type="ARBA" id="ARBA00004651"/>
    </source>
</evidence>
<dbReference type="InterPro" id="IPR035906">
    <property type="entry name" value="MetI-like_sf"/>
</dbReference>
<evidence type="ECO:0000256" key="3">
    <source>
        <dbReference type="ARBA" id="ARBA00022475"/>
    </source>
</evidence>
<evidence type="ECO:0000259" key="8">
    <source>
        <dbReference type="PROSITE" id="PS50928"/>
    </source>
</evidence>
<protein>
    <recommendedName>
        <fullName evidence="8">ABC transmembrane type-1 domain-containing protein</fullName>
    </recommendedName>
</protein>
<comment type="caution">
    <text evidence="9">The sequence shown here is derived from an EMBL/GenBank/DDBJ whole genome shotgun (WGS) entry which is preliminary data.</text>
</comment>
<comment type="subcellular location">
    <subcellularLocation>
        <location evidence="1">Cell membrane</location>
        <topology evidence="1">Multi-pass membrane protein</topology>
    </subcellularLocation>
</comment>
<feature type="transmembrane region" description="Helical" evidence="7">
    <location>
        <begin position="27"/>
        <end position="46"/>
    </location>
</feature>
<dbReference type="GO" id="GO:0005886">
    <property type="term" value="C:plasma membrane"/>
    <property type="evidence" value="ECO:0007669"/>
    <property type="project" value="UniProtKB-SubCell"/>
</dbReference>
<keyword evidence="5 7" id="KW-1133">Transmembrane helix</keyword>
<reference evidence="9" key="1">
    <citation type="journal article" date="2014" name="Front. Microbiol.">
        <title>High frequency of phylogenetically diverse reductive dehalogenase-homologous genes in deep subseafloor sedimentary metagenomes.</title>
        <authorList>
            <person name="Kawai M."/>
            <person name="Futagami T."/>
            <person name="Toyoda A."/>
            <person name="Takaki Y."/>
            <person name="Nishi S."/>
            <person name="Hori S."/>
            <person name="Arai W."/>
            <person name="Tsubouchi T."/>
            <person name="Morono Y."/>
            <person name="Uchiyama I."/>
            <person name="Ito T."/>
            <person name="Fujiyama A."/>
            <person name="Inagaki F."/>
            <person name="Takami H."/>
        </authorList>
    </citation>
    <scope>NUCLEOTIDE SEQUENCE</scope>
    <source>
        <strain evidence="9">Expedition CK06-06</strain>
    </source>
</reference>